<dbReference type="InterPro" id="IPR001791">
    <property type="entry name" value="Laminin_G"/>
</dbReference>
<dbReference type="InterPro" id="IPR013320">
    <property type="entry name" value="ConA-like_dom_sf"/>
</dbReference>
<sequence>MASWTTIKFEVDPSNASVYLNGTLAATRSFEGGQFALGNSSIFLGGVRSGHTLPEELHKYVKPFSGELRRLAINERPFDLHEMQMPGSQKRTESLSRARANAYYRLG</sequence>
<dbReference type="Pfam" id="PF02210">
    <property type="entry name" value="Laminin_G_2"/>
    <property type="match status" value="1"/>
</dbReference>
<evidence type="ECO:0000259" key="1">
    <source>
        <dbReference type="Pfam" id="PF02210"/>
    </source>
</evidence>
<reference evidence="2 3" key="1">
    <citation type="submission" date="2013-12" db="EMBL/GenBank/DDBJ databases">
        <title>Draft genome of the parsitic nematode Ancylostoma duodenale.</title>
        <authorList>
            <person name="Mitreva M."/>
        </authorList>
    </citation>
    <scope>NUCLEOTIDE SEQUENCE [LARGE SCALE GENOMIC DNA]</scope>
    <source>
        <strain evidence="2 3">Zhejiang</strain>
    </source>
</reference>
<evidence type="ECO:0000313" key="3">
    <source>
        <dbReference type="Proteomes" id="UP000054047"/>
    </source>
</evidence>
<dbReference type="AlphaFoldDB" id="A0A0C2CL02"/>
<organism evidence="2 3">
    <name type="scientific">Ancylostoma duodenale</name>
    <dbReference type="NCBI Taxonomy" id="51022"/>
    <lineage>
        <taxon>Eukaryota</taxon>
        <taxon>Metazoa</taxon>
        <taxon>Ecdysozoa</taxon>
        <taxon>Nematoda</taxon>
        <taxon>Chromadorea</taxon>
        <taxon>Rhabditida</taxon>
        <taxon>Rhabditina</taxon>
        <taxon>Rhabditomorpha</taxon>
        <taxon>Strongyloidea</taxon>
        <taxon>Ancylostomatidae</taxon>
        <taxon>Ancylostomatinae</taxon>
        <taxon>Ancylostoma</taxon>
    </lineage>
</organism>
<gene>
    <name evidence="2" type="ORF">ANCDUO_12597</name>
</gene>
<accession>A0A0C2CL02</accession>
<protein>
    <recommendedName>
        <fullName evidence="1">Laminin G domain-containing protein</fullName>
    </recommendedName>
</protein>
<name>A0A0C2CL02_9BILA</name>
<dbReference type="EMBL" id="KN734661">
    <property type="protein sequence ID" value="KIH57213.1"/>
    <property type="molecule type" value="Genomic_DNA"/>
</dbReference>
<feature type="domain" description="Laminin G" evidence="1">
    <location>
        <begin position="3"/>
        <end position="75"/>
    </location>
</feature>
<proteinExistence type="predicted"/>
<dbReference type="OrthoDB" id="88467at2759"/>
<keyword evidence="3" id="KW-1185">Reference proteome</keyword>
<evidence type="ECO:0000313" key="2">
    <source>
        <dbReference type="EMBL" id="KIH57213.1"/>
    </source>
</evidence>
<dbReference type="SUPFAM" id="SSF49899">
    <property type="entry name" value="Concanavalin A-like lectins/glucanases"/>
    <property type="match status" value="1"/>
</dbReference>
<dbReference type="Proteomes" id="UP000054047">
    <property type="component" value="Unassembled WGS sequence"/>
</dbReference>
<dbReference type="Gene3D" id="2.60.120.200">
    <property type="match status" value="1"/>
</dbReference>